<reference evidence="8" key="1">
    <citation type="journal article" date="2013" name="Nat. Biotechnol.">
        <title>Draft genome sequence of chickpea (Cicer arietinum) provides a resource for trait improvement.</title>
        <authorList>
            <person name="Varshney R.K."/>
            <person name="Song C."/>
            <person name="Saxena R.K."/>
            <person name="Azam S."/>
            <person name="Yu S."/>
            <person name="Sharpe A.G."/>
            <person name="Cannon S."/>
            <person name="Baek J."/>
            <person name="Rosen B.D."/>
            <person name="Tar'an B."/>
            <person name="Millan T."/>
            <person name="Zhang X."/>
            <person name="Ramsay L.D."/>
            <person name="Iwata A."/>
            <person name="Wang Y."/>
            <person name="Nelson W."/>
            <person name="Farmer A.D."/>
            <person name="Gaur P.M."/>
            <person name="Soderlund C."/>
            <person name="Penmetsa R.V."/>
            <person name="Xu C."/>
            <person name="Bharti A.K."/>
            <person name="He W."/>
            <person name="Winter P."/>
            <person name="Zhao S."/>
            <person name="Hane J.K."/>
            <person name="Carrasquilla-Garcia N."/>
            <person name="Condie J.A."/>
            <person name="Upadhyaya H.D."/>
            <person name="Luo M.C."/>
            <person name="Thudi M."/>
            <person name="Gowda C.L."/>
            <person name="Singh N.P."/>
            <person name="Lichtenzveig J."/>
            <person name="Gali K.K."/>
            <person name="Rubio J."/>
            <person name="Nadarajan N."/>
            <person name="Dolezel J."/>
            <person name="Bansal K.C."/>
            <person name="Xu X."/>
            <person name="Edwards D."/>
            <person name="Zhang G."/>
            <person name="Kahl G."/>
            <person name="Gil J."/>
            <person name="Singh K.B."/>
            <person name="Datta S.K."/>
            <person name="Jackson S.A."/>
            <person name="Wang J."/>
            <person name="Cook D.R."/>
        </authorList>
    </citation>
    <scope>NUCLEOTIDE SEQUENCE [LARGE SCALE GENOMIC DNA]</scope>
    <source>
        <strain evidence="8">cv. CDC Frontier</strain>
    </source>
</reference>
<sequence>MPRPSFHKLILPITLQSRQLRIPDNFLRKYGAQLSAIATLTVPDGTVWRLGLKKVDNRIWFVDGWQDFVQRYSIGIGYFLVFMYEGSSSFIVHIFNMSTSELNYQSAMRSRNEGPCYPNYHHIFDEMEDVDSFDFLDSSPSNLTPGALQDKVFAGSIDQLSQGKNHTPSLQNLFNGGSKLNRVNWGDIGGALSSKSPNQSTRDIGVQFNAVEFKKSTEELKLRYPNEEGVNNNSSNKPARKKRKSELKDAQEPSGDNEDEAEMRYRFYESASARKRTVTAEERERAINDAKAFEPSNPFCRVVLRPSYLYRGCIMYLPSCFAEKNLNGVSGFIKLQTPDGRQWPVRCLYRGGRAKLSQGWYEFTLENNLGEGDVCVFELLRTRDVVLQVTLFRVAEDESGLFNPSMQPNQNVSHAKLLNPHLQHRISTTKSVKN</sequence>
<dbReference type="SMART" id="SM01019">
    <property type="entry name" value="B3"/>
    <property type="match status" value="2"/>
</dbReference>
<dbReference type="PROSITE" id="PS50863">
    <property type="entry name" value="B3"/>
    <property type="match status" value="2"/>
</dbReference>
<evidence type="ECO:0000259" key="7">
    <source>
        <dbReference type="PROSITE" id="PS50863"/>
    </source>
</evidence>
<keyword evidence="3" id="KW-0238">DNA-binding</keyword>
<proteinExistence type="predicted"/>
<dbReference type="AlphaFoldDB" id="A0A1S2Y252"/>
<dbReference type="InterPro" id="IPR015300">
    <property type="entry name" value="DNA-bd_pseudobarrel_sf"/>
</dbReference>
<gene>
    <name evidence="9" type="primary">LOC101488634</name>
</gene>
<dbReference type="GO" id="GO:0003677">
    <property type="term" value="F:DNA binding"/>
    <property type="evidence" value="ECO:0007669"/>
    <property type="project" value="UniProtKB-KW"/>
</dbReference>
<dbReference type="Proteomes" id="UP000087171">
    <property type="component" value="Chromosome Ca4"/>
</dbReference>
<dbReference type="Gene3D" id="2.40.330.10">
    <property type="entry name" value="DNA-binding pseudobarrel domain"/>
    <property type="match status" value="2"/>
</dbReference>
<name>A0A1S2Y252_CICAR</name>
<dbReference type="InterPro" id="IPR050655">
    <property type="entry name" value="Plant_B3_domain"/>
</dbReference>
<feature type="domain" description="TF-B3" evidence="7">
    <location>
        <begin position="300"/>
        <end position="395"/>
    </location>
</feature>
<dbReference type="eggNOG" id="ENOG502RXD2">
    <property type="taxonomic scope" value="Eukaryota"/>
</dbReference>
<accession>A0A1S2Y252</accession>
<evidence type="ECO:0000313" key="8">
    <source>
        <dbReference type="Proteomes" id="UP000087171"/>
    </source>
</evidence>
<dbReference type="InterPro" id="IPR003340">
    <property type="entry name" value="B3_DNA-bd"/>
</dbReference>
<comment type="subcellular location">
    <subcellularLocation>
        <location evidence="1">Nucleus</location>
    </subcellularLocation>
</comment>
<dbReference type="KEGG" id="cam:101488634"/>
<dbReference type="GeneID" id="101488634"/>
<evidence type="ECO:0000256" key="5">
    <source>
        <dbReference type="ARBA" id="ARBA00023242"/>
    </source>
</evidence>
<evidence type="ECO:0000313" key="9">
    <source>
        <dbReference type="RefSeq" id="XP_004498177.1"/>
    </source>
</evidence>
<dbReference type="SUPFAM" id="SSF101936">
    <property type="entry name" value="DNA-binding pseudobarrel domain"/>
    <property type="match status" value="2"/>
</dbReference>
<keyword evidence="4" id="KW-0804">Transcription</keyword>
<dbReference type="Pfam" id="PF02362">
    <property type="entry name" value="B3"/>
    <property type="match status" value="2"/>
</dbReference>
<evidence type="ECO:0000256" key="2">
    <source>
        <dbReference type="ARBA" id="ARBA00023015"/>
    </source>
</evidence>
<evidence type="ECO:0000256" key="3">
    <source>
        <dbReference type="ARBA" id="ARBA00023125"/>
    </source>
</evidence>
<dbReference type="RefSeq" id="XP_004498177.1">
    <property type="nucleotide sequence ID" value="XM_004498120.2"/>
</dbReference>
<feature type="region of interest" description="Disordered" evidence="6">
    <location>
        <begin position="223"/>
        <end position="262"/>
    </location>
</feature>
<evidence type="ECO:0000256" key="1">
    <source>
        <dbReference type="ARBA" id="ARBA00004123"/>
    </source>
</evidence>
<dbReference type="PANTHER" id="PTHR31920:SF128">
    <property type="entry name" value="B3 DOMAIN TRANSCRIPTION FACTOR VRN1-LIKE PROTEIN"/>
    <property type="match status" value="1"/>
</dbReference>
<feature type="domain" description="TF-B3" evidence="7">
    <location>
        <begin position="5"/>
        <end position="98"/>
    </location>
</feature>
<reference evidence="9" key="2">
    <citation type="submission" date="2025-08" db="UniProtKB">
        <authorList>
            <consortium name="RefSeq"/>
        </authorList>
    </citation>
    <scope>IDENTIFICATION</scope>
    <source>
        <tissue evidence="9">Etiolated seedlings</tissue>
    </source>
</reference>
<protein>
    <submittedName>
        <fullName evidence="9">B3 domain-containing transcription factor VRN1-like</fullName>
    </submittedName>
</protein>
<dbReference type="CDD" id="cd10017">
    <property type="entry name" value="B3_DNA"/>
    <property type="match status" value="2"/>
</dbReference>
<keyword evidence="8" id="KW-1185">Reference proteome</keyword>
<keyword evidence="5" id="KW-0539">Nucleus</keyword>
<dbReference type="OrthoDB" id="623918at2759"/>
<evidence type="ECO:0000256" key="6">
    <source>
        <dbReference type="SAM" id="MobiDB-lite"/>
    </source>
</evidence>
<dbReference type="PaxDb" id="3827-XP_004498177.1"/>
<dbReference type="STRING" id="3827.A0A1S2Y252"/>
<organism evidence="8 9">
    <name type="scientific">Cicer arietinum</name>
    <name type="common">Chickpea</name>
    <name type="synonym">Garbanzo</name>
    <dbReference type="NCBI Taxonomy" id="3827"/>
    <lineage>
        <taxon>Eukaryota</taxon>
        <taxon>Viridiplantae</taxon>
        <taxon>Streptophyta</taxon>
        <taxon>Embryophyta</taxon>
        <taxon>Tracheophyta</taxon>
        <taxon>Spermatophyta</taxon>
        <taxon>Magnoliopsida</taxon>
        <taxon>eudicotyledons</taxon>
        <taxon>Gunneridae</taxon>
        <taxon>Pentapetalae</taxon>
        <taxon>rosids</taxon>
        <taxon>fabids</taxon>
        <taxon>Fabales</taxon>
        <taxon>Fabaceae</taxon>
        <taxon>Papilionoideae</taxon>
        <taxon>50 kb inversion clade</taxon>
        <taxon>NPAAA clade</taxon>
        <taxon>Hologalegina</taxon>
        <taxon>IRL clade</taxon>
        <taxon>Cicereae</taxon>
        <taxon>Cicer</taxon>
    </lineage>
</organism>
<evidence type="ECO:0000256" key="4">
    <source>
        <dbReference type="ARBA" id="ARBA00023163"/>
    </source>
</evidence>
<keyword evidence="2" id="KW-0805">Transcription regulation</keyword>
<dbReference type="PANTHER" id="PTHR31920">
    <property type="entry name" value="B3 DOMAIN-CONTAINING"/>
    <property type="match status" value="1"/>
</dbReference>
<dbReference type="GO" id="GO:0005634">
    <property type="term" value="C:nucleus"/>
    <property type="evidence" value="ECO:0007669"/>
    <property type="project" value="UniProtKB-SubCell"/>
</dbReference>